<dbReference type="Proteomes" id="UP000030653">
    <property type="component" value="Unassembled WGS sequence"/>
</dbReference>
<dbReference type="RefSeq" id="XP_040624798.1">
    <property type="nucleotide sequence ID" value="XM_040770722.1"/>
</dbReference>
<dbReference type="HOGENOM" id="CLU_1337480_0_0_1"/>
<accession>M5FNT3</accession>
<evidence type="ECO:0000313" key="2">
    <source>
        <dbReference type="Proteomes" id="UP000030653"/>
    </source>
</evidence>
<name>M5FNT3_DACPD</name>
<sequence>MAYQDIKNAEEDLECVLTAAKTVQRNQPGAIQVEDAKVYCFDVQHTLGQQRHGNAIPSSQELLVQMKDMRREMAQNFLEMRRETNQSFVEIRRTLGQHSVMLRSVHNMAPKASNARHGDGKNIPYEVVFHGPIEDNLGPQPPITSFQVIRGATTRVLSGWERYYDVEVVGGAAVLLDLQRVIMPCVGADVSLLSVVRIMRIQYFS</sequence>
<organism evidence="1 2">
    <name type="scientific">Dacryopinax primogenitus (strain DJM 731)</name>
    <name type="common">Brown rot fungus</name>
    <dbReference type="NCBI Taxonomy" id="1858805"/>
    <lineage>
        <taxon>Eukaryota</taxon>
        <taxon>Fungi</taxon>
        <taxon>Dikarya</taxon>
        <taxon>Basidiomycota</taxon>
        <taxon>Agaricomycotina</taxon>
        <taxon>Dacrymycetes</taxon>
        <taxon>Dacrymycetales</taxon>
        <taxon>Dacrymycetaceae</taxon>
        <taxon>Dacryopinax</taxon>
    </lineage>
</organism>
<gene>
    <name evidence="1" type="ORF">DACRYDRAFT_119099</name>
</gene>
<dbReference type="GeneID" id="63685784"/>
<dbReference type="AlphaFoldDB" id="M5FNT3"/>
<evidence type="ECO:0000313" key="1">
    <source>
        <dbReference type="EMBL" id="EJT97900.1"/>
    </source>
</evidence>
<dbReference type="EMBL" id="JH795875">
    <property type="protein sequence ID" value="EJT97900.1"/>
    <property type="molecule type" value="Genomic_DNA"/>
</dbReference>
<keyword evidence="2" id="KW-1185">Reference proteome</keyword>
<proteinExistence type="predicted"/>
<protein>
    <submittedName>
        <fullName evidence="1">Uncharacterized protein</fullName>
    </submittedName>
</protein>
<reference evidence="1 2" key="1">
    <citation type="journal article" date="2012" name="Science">
        <title>The Paleozoic origin of enzymatic lignin decomposition reconstructed from 31 fungal genomes.</title>
        <authorList>
            <person name="Floudas D."/>
            <person name="Binder M."/>
            <person name="Riley R."/>
            <person name="Barry K."/>
            <person name="Blanchette R.A."/>
            <person name="Henrissat B."/>
            <person name="Martinez A.T."/>
            <person name="Otillar R."/>
            <person name="Spatafora J.W."/>
            <person name="Yadav J.S."/>
            <person name="Aerts A."/>
            <person name="Benoit I."/>
            <person name="Boyd A."/>
            <person name="Carlson A."/>
            <person name="Copeland A."/>
            <person name="Coutinho P.M."/>
            <person name="de Vries R.P."/>
            <person name="Ferreira P."/>
            <person name="Findley K."/>
            <person name="Foster B."/>
            <person name="Gaskell J."/>
            <person name="Glotzer D."/>
            <person name="Gorecki P."/>
            <person name="Heitman J."/>
            <person name="Hesse C."/>
            <person name="Hori C."/>
            <person name="Igarashi K."/>
            <person name="Jurgens J.A."/>
            <person name="Kallen N."/>
            <person name="Kersten P."/>
            <person name="Kohler A."/>
            <person name="Kuees U."/>
            <person name="Kumar T.K.A."/>
            <person name="Kuo A."/>
            <person name="LaButti K."/>
            <person name="Larrondo L.F."/>
            <person name="Lindquist E."/>
            <person name="Ling A."/>
            <person name="Lombard V."/>
            <person name="Lucas S."/>
            <person name="Lundell T."/>
            <person name="Martin R."/>
            <person name="McLaughlin D.J."/>
            <person name="Morgenstern I."/>
            <person name="Morin E."/>
            <person name="Murat C."/>
            <person name="Nagy L.G."/>
            <person name="Nolan M."/>
            <person name="Ohm R.A."/>
            <person name="Patyshakuliyeva A."/>
            <person name="Rokas A."/>
            <person name="Ruiz-Duenas F.J."/>
            <person name="Sabat G."/>
            <person name="Salamov A."/>
            <person name="Samejima M."/>
            <person name="Schmutz J."/>
            <person name="Slot J.C."/>
            <person name="St John F."/>
            <person name="Stenlid J."/>
            <person name="Sun H."/>
            <person name="Sun S."/>
            <person name="Syed K."/>
            <person name="Tsang A."/>
            <person name="Wiebenga A."/>
            <person name="Young D."/>
            <person name="Pisabarro A."/>
            <person name="Eastwood D.C."/>
            <person name="Martin F."/>
            <person name="Cullen D."/>
            <person name="Grigoriev I.V."/>
            <person name="Hibbett D.S."/>
        </authorList>
    </citation>
    <scope>NUCLEOTIDE SEQUENCE [LARGE SCALE GENOMIC DNA]</scope>
    <source>
        <strain evidence="1 2">DJM-731 SS1</strain>
    </source>
</reference>